<dbReference type="InterPro" id="IPR036175">
    <property type="entry name" value="Sec23/24_helical_dom_sf"/>
</dbReference>
<feature type="compositionally biased region" description="Low complexity" evidence="7">
    <location>
        <begin position="304"/>
        <end position="313"/>
    </location>
</feature>
<feature type="compositionally biased region" description="Pro residues" evidence="7">
    <location>
        <begin position="279"/>
        <end position="296"/>
    </location>
</feature>
<feature type="compositionally biased region" description="Gly residues" evidence="7">
    <location>
        <begin position="73"/>
        <end position="84"/>
    </location>
</feature>
<dbReference type="PANTHER" id="PTHR13803">
    <property type="entry name" value="SEC24-RELATED PROTEIN"/>
    <property type="match status" value="1"/>
</dbReference>
<dbReference type="Pfam" id="PF00626">
    <property type="entry name" value="Gelsolin"/>
    <property type="match status" value="1"/>
</dbReference>
<feature type="compositionally biased region" description="Low complexity" evidence="7">
    <location>
        <begin position="1"/>
        <end position="20"/>
    </location>
</feature>
<dbReference type="InterPro" id="IPR007123">
    <property type="entry name" value="Gelsolin-like_dom"/>
</dbReference>
<feature type="domain" description="Sec23/Sec24 trunk" evidence="10">
    <location>
        <begin position="526"/>
        <end position="762"/>
    </location>
</feature>
<dbReference type="GO" id="GO:0006886">
    <property type="term" value="P:intracellular protein transport"/>
    <property type="evidence" value="ECO:0007669"/>
    <property type="project" value="InterPro"/>
</dbReference>
<evidence type="ECO:0000256" key="3">
    <source>
        <dbReference type="ARBA" id="ARBA00008334"/>
    </source>
</evidence>
<dbReference type="SUPFAM" id="SSF81995">
    <property type="entry name" value="beta-sandwich domain of Sec23/24"/>
    <property type="match status" value="1"/>
</dbReference>
<dbReference type="SUPFAM" id="SSF82754">
    <property type="entry name" value="C-terminal, gelsolin-like domain of Sec23/24"/>
    <property type="match status" value="1"/>
</dbReference>
<feature type="domain" description="Sec23/Sec24 beta-sandwich" evidence="12">
    <location>
        <begin position="788"/>
        <end position="870"/>
    </location>
</feature>
<evidence type="ECO:0000256" key="4">
    <source>
        <dbReference type="ARBA" id="ARBA00022448"/>
    </source>
</evidence>
<dbReference type="SUPFAM" id="SSF82919">
    <property type="entry name" value="Zn-finger domain of Sec23/24"/>
    <property type="match status" value="1"/>
</dbReference>
<dbReference type="InterPro" id="IPR036174">
    <property type="entry name" value="Znf_Sec23_Sec24_sf"/>
</dbReference>
<keyword evidence="4" id="KW-0813">Transport</keyword>
<proteinExistence type="inferred from homology"/>
<dbReference type="Gene3D" id="3.40.50.410">
    <property type="entry name" value="von Willebrand factor, type A domain"/>
    <property type="match status" value="1"/>
</dbReference>
<dbReference type="Pfam" id="PF04811">
    <property type="entry name" value="Sec23_trunk"/>
    <property type="match status" value="1"/>
</dbReference>
<dbReference type="CDD" id="cd01479">
    <property type="entry name" value="Sec24-like"/>
    <property type="match status" value="1"/>
</dbReference>
<feature type="domain" description="Zinc finger Sec23/Sec24-type" evidence="9">
    <location>
        <begin position="428"/>
        <end position="466"/>
    </location>
</feature>
<dbReference type="InterPro" id="IPR041742">
    <property type="entry name" value="Sec24-like_trunk_dom"/>
</dbReference>
<reference evidence="14" key="1">
    <citation type="journal article" date="2016" name="Genome Biol. Evol.">
        <title>Conserved non-coding elements in the most distant genera of cephalochordates: the Goldilocks principle.</title>
        <authorList>
            <person name="Yue J.X."/>
            <person name="Kozmikova I."/>
            <person name="Ono H."/>
            <person name="Nossa C.W."/>
            <person name="Kozmik Z."/>
            <person name="Putnam N.H."/>
            <person name="Yu J.K."/>
            <person name="Holland L.Z."/>
        </authorList>
    </citation>
    <scope>NUCLEOTIDE SEQUENCE</scope>
</reference>
<dbReference type="SUPFAM" id="SSF53300">
    <property type="entry name" value="vWA-like"/>
    <property type="match status" value="1"/>
</dbReference>
<evidence type="ECO:0000256" key="2">
    <source>
        <dbReference type="ARBA" id="ARBA00004397"/>
    </source>
</evidence>
<dbReference type="Pfam" id="PF08033">
    <property type="entry name" value="Sec23_BS"/>
    <property type="match status" value="1"/>
</dbReference>
<dbReference type="InterPro" id="IPR036180">
    <property type="entry name" value="Gelsolin-like_dom_sf"/>
</dbReference>
<reference evidence="13" key="2">
    <citation type="journal article" date="2020" name="Nat. Ecol. Evol.">
        <title>Deeply conserved synteny resolves early events in vertebrate evolution.</title>
        <authorList>
            <person name="Simakov O."/>
            <person name="Marletaz F."/>
            <person name="Yue J.X."/>
            <person name="O'Connell B."/>
            <person name="Jenkins J."/>
            <person name="Brandt A."/>
            <person name="Calef R."/>
            <person name="Tung C.H."/>
            <person name="Huang T.K."/>
            <person name="Schmutz J."/>
            <person name="Satoh N."/>
            <person name="Yu J.K."/>
            <person name="Putnam N.H."/>
            <person name="Green R.E."/>
            <person name="Rokhsar D.S."/>
        </authorList>
    </citation>
    <scope>NUCLEOTIDE SEQUENCE [LARGE SCALE GENOMIC DNA]</scope>
    <source>
        <strain evidence="13">S238N-H82</strain>
    </source>
</reference>
<accession>A0A9J7MJF0</accession>
<dbReference type="InterPro" id="IPR006895">
    <property type="entry name" value="Znf_Sec23_Sec24"/>
</dbReference>
<feature type="compositionally biased region" description="Low complexity" evidence="7">
    <location>
        <begin position="92"/>
        <end position="106"/>
    </location>
</feature>
<keyword evidence="13" id="KW-1185">Reference proteome</keyword>
<dbReference type="GO" id="GO:0005789">
    <property type="term" value="C:endoplasmic reticulum membrane"/>
    <property type="evidence" value="ECO:0007669"/>
    <property type="project" value="UniProtKB-SubCell"/>
</dbReference>
<dbReference type="InterPro" id="IPR006900">
    <property type="entry name" value="Sec23/24_helical_dom"/>
</dbReference>
<dbReference type="Gene3D" id="2.30.30.380">
    <property type="entry name" value="Zn-finger domain of Sec23/24"/>
    <property type="match status" value="1"/>
</dbReference>
<evidence type="ECO:0000313" key="14">
    <source>
        <dbReference type="RefSeq" id="XP_035669541.1"/>
    </source>
</evidence>
<dbReference type="SUPFAM" id="SSF81811">
    <property type="entry name" value="Helical domain of Sec23/24"/>
    <property type="match status" value="1"/>
</dbReference>
<feature type="compositionally biased region" description="Low complexity" evidence="7">
    <location>
        <begin position="211"/>
        <end position="229"/>
    </location>
</feature>
<dbReference type="Pfam" id="PF04810">
    <property type="entry name" value="zf-Sec23_Sec24"/>
    <property type="match status" value="1"/>
</dbReference>
<dbReference type="Gene3D" id="3.40.20.10">
    <property type="entry name" value="Severin"/>
    <property type="match status" value="1"/>
</dbReference>
<feature type="region of interest" description="Disordered" evidence="7">
    <location>
        <begin position="1"/>
        <end position="334"/>
    </location>
</feature>
<evidence type="ECO:0000259" key="10">
    <source>
        <dbReference type="Pfam" id="PF04811"/>
    </source>
</evidence>
<dbReference type="AlphaFoldDB" id="A0A9J7MJF0"/>
<dbReference type="RefSeq" id="XP_035669541.1">
    <property type="nucleotide sequence ID" value="XM_035813648.1"/>
</dbReference>
<evidence type="ECO:0000256" key="6">
    <source>
        <dbReference type="ARBA" id="ARBA00023329"/>
    </source>
</evidence>
<keyword evidence="5" id="KW-0653">Protein transport</keyword>
<feature type="domain" description="Sec23/Sec24 helical" evidence="11">
    <location>
        <begin position="883"/>
        <end position="982"/>
    </location>
</feature>
<feature type="compositionally biased region" description="Polar residues" evidence="7">
    <location>
        <begin position="163"/>
        <end position="179"/>
    </location>
</feature>
<dbReference type="OrthoDB" id="49016at2759"/>
<dbReference type="PANTHER" id="PTHR13803:SF4">
    <property type="entry name" value="SECRETORY 24CD, ISOFORM C"/>
    <property type="match status" value="1"/>
</dbReference>
<dbReference type="InterPro" id="IPR029006">
    <property type="entry name" value="ADF-H/Gelsolin-like_dom_sf"/>
</dbReference>
<dbReference type="Proteomes" id="UP000001554">
    <property type="component" value="Chromosome 3"/>
</dbReference>
<dbReference type="FunFam" id="3.40.50.410:FF:000020">
    <property type="entry name" value="protein transport protein Sec24D isoform X1"/>
    <property type="match status" value="1"/>
</dbReference>
<sequence>MNPQAGYNQPYQGGYQNYGGSPPPAGQNRGYGGPVPGQPPQQNAYMNGPPSLGPPGPKPSQGGYGAPPSQKGPAGGYAQGGGDMQNGFSHSGQTYGAPPQQQQYGRGPPPPGQQQYQQGPPGPPMSSVQSGPQGPPMSGIQTGPPMSSVQSGRPGPPPMSSGQTQMVNQMQTMSLSQQRPGPPGATMGAPPPSSMPPSSYGQPQGPPGSSAPPSSMSMGPPSSMSMGPPQMGPPGPMYSSAGYAPPSSQQGIVGMQKSTESKPKPNYTGAPGGYQGQYGPPPSSPGGFGQPPPPGPGGMGGYQGQPVAQPPQQRRLDPDQIPSPAKLDPDLIPSRIQVIEDDRTSRGGQQFATNTRGLMPPLVTTDFLTIDQGNCNPAFMRASMYNIPCTADMYKQCNVPMSLVIKPFAELKPQEAQLCVVDHGAAGPVRCNRCKAYMCPFMQFVEGGRRFMCSFCSCVTDVPDTYFAHLDHTGRRIDVYQRPELACGSYEFVATLDYCKQRAVPAQSAPQAAEGAAESDVNNQPPSPPAFIFMIEASYNSVKNGMLPLLAKHLKGLLDTLPREAGQEESSIRVGFVTFNKVLHFYNVKGTLAQPQMLVVSDVADVFLPLLDGFLVTVQEARAVIDSLLEQIPQMFSDTRETEICLGPVVQAGLEALKAADCAGKLFVFQTSLPLAEAPGKLKNRDDRKLLGTDKEKTLFQPQTSFYQTLGKECVAQGCCVDIFLFPNQYVDVATVSEVCKLTGGQLYKYNFFTLEQTTQHHNPMEAVNDGERFIQDLTQDIQRPIVFDAIMRVRTSTGFRPVDFLGNFYMSNTTDVELAAMDCDKAVAVDFKHDDKLSEELGAYIQCAVLYTSVSGQRRLRVHNLSLNCCSTMADLYKSCEMDAIMNILSKQAVRSVVNSTPKAIREQLMAQCANILATYRKNCASPSSAGQLILPECMKLLPLYVNCVLKSDALQGGAETSTDDRAWLMHLLNSMDINSSGAFFYPRLLPLHNLSPDKDDVPTAIRCSIERLKDNGVYLLENGVSMFMWIGMNVDPEWIQSVFGVQSVAQIDIDSPTLLDKEGTLLSLDNPLSARVRNLVQQIRSQRSRFMKLTIVRQRDKLEPWFQHFLVEDKGLYGGASYVDFLCHMHKEIRNLLS</sequence>
<comment type="similarity">
    <text evidence="3">Belongs to the SEC23/SEC24 family. SEC24 subfamily.</text>
</comment>
<keyword evidence="6" id="KW-0968">Cytoplasmic vesicle</keyword>
<dbReference type="KEGG" id="bfo:118411387"/>
<evidence type="ECO:0000313" key="13">
    <source>
        <dbReference type="Proteomes" id="UP000001554"/>
    </source>
</evidence>
<dbReference type="OMA" id="INPFMTF"/>
<dbReference type="InterPro" id="IPR012990">
    <property type="entry name" value="Beta-sandwich_Sec23_24"/>
</dbReference>
<dbReference type="Gene3D" id="2.60.40.1670">
    <property type="entry name" value="beta-sandwich domain of Sec23/24"/>
    <property type="match status" value="1"/>
</dbReference>
<name>A0A9J7MJF0_BRAFL</name>
<evidence type="ECO:0000259" key="11">
    <source>
        <dbReference type="Pfam" id="PF04815"/>
    </source>
</evidence>
<evidence type="ECO:0000259" key="12">
    <source>
        <dbReference type="Pfam" id="PF08033"/>
    </source>
</evidence>
<dbReference type="InterPro" id="IPR036465">
    <property type="entry name" value="vWFA_dom_sf"/>
</dbReference>
<feature type="domain" description="Gelsolin-like" evidence="8">
    <location>
        <begin position="1002"/>
        <end position="1061"/>
    </location>
</feature>
<protein>
    <submittedName>
        <fullName evidence="14">Protein transport protein Sec24C-like</fullName>
    </submittedName>
</protein>
<dbReference type="GO" id="GO:0008270">
    <property type="term" value="F:zinc ion binding"/>
    <property type="evidence" value="ECO:0000318"/>
    <property type="project" value="GO_Central"/>
</dbReference>
<dbReference type="GO" id="GO:0070971">
    <property type="term" value="C:endoplasmic reticulum exit site"/>
    <property type="evidence" value="ECO:0000318"/>
    <property type="project" value="GO_Central"/>
</dbReference>
<evidence type="ECO:0000259" key="8">
    <source>
        <dbReference type="Pfam" id="PF00626"/>
    </source>
</evidence>
<gene>
    <name evidence="14" type="primary">LOC118411387</name>
</gene>
<evidence type="ECO:0000256" key="5">
    <source>
        <dbReference type="ARBA" id="ARBA00022927"/>
    </source>
</evidence>
<dbReference type="InterPro" id="IPR006896">
    <property type="entry name" value="Sec23/24_trunk_dom"/>
</dbReference>
<evidence type="ECO:0000256" key="1">
    <source>
        <dbReference type="ARBA" id="ARBA00004299"/>
    </source>
</evidence>
<dbReference type="Gene3D" id="1.20.120.730">
    <property type="entry name" value="Sec23/Sec24 helical domain"/>
    <property type="match status" value="1"/>
</dbReference>
<dbReference type="GO" id="GO:0030127">
    <property type="term" value="C:COPII vesicle coat"/>
    <property type="evidence" value="ECO:0000318"/>
    <property type="project" value="GO_Central"/>
</dbReference>
<reference evidence="14" key="3">
    <citation type="submission" date="2025-08" db="UniProtKB">
        <authorList>
            <consortium name="RefSeq"/>
        </authorList>
    </citation>
    <scope>IDENTIFICATION</scope>
</reference>
<dbReference type="GO" id="GO:0090110">
    <property type="term" value="P:COPII-coated vesicle cargo loading"/>
    <property type="evidence" value="ECO:0000318"/>
    <property type="project" value="GO_Central"/>
</dbReference>
<comment type="subcellular location">
    <subcellularLocation>
        <location evidence="1">Cytoplasmic vesicle</location>
        <location evidence="1">COPII-coated vesicle membrane</location>
        <topology evidence="1">Peripheral membrane protein</topology>
        <orientation evidence="1">Cytoplasmic side</orientation>
    </subcellularLocation>
    <subcellularLocation>
        <location evidence="2">Endoplasmic reticulum membrane</location>
        <topology evidence="2">Peripheral membrane protein</topology>
        <orientation evidence="2">Cytoplasmic side</orientation>
    </subcellularLocation>
</comment>
<organism evidence="13 14">
    <name type="scientific">Branchiostoma floridae</name>
    <name type="common">Florida lancelet</name>
    <name type="synonym">Amphioxus</name>
    <dbReference type="NCBI Taxonomy" id="7739"/>
    <lineage>
        <taxon>Eukaryota</taxon>
        <taxon>Metazoa</taxon>
        <taxon>Chordata</taxon>
        <taxon>Cephalochordata</taxon>
        <taxon>Leptocardii</taxon>
        <taxon>Amphioxiformes</taxon>
        <taxon>Branchiostomatidae</taxon>
        <taxon>Branchiostoma</taxon>
    </lineage>
</organism>
<evidence type="ECO:0000259" key="9">
    <source>
        <dbReference type="Pfam" id="PF04810"/>
    </source>
</evidence>
<dbReference type="Pfam" id="PF04815">
    <property type="entry name" value="Sec23_helical"/>
    <property type="match status" value="1"/>
</dbReference>
<dbReference type="GO" id="GO:0000149">
    <property type="term" value="F:SNARE binding"/>
    <property type="evidence" value="ECO:0000318"/>
    <property type="project" value="GO_Central"/>
</dbReference>
<evidence type="ECO:0000256" key="7">
    <source>
        <dbReference type="SAM" id="MobiDB-lite"/>
    </source>
</evidence>
<dbReference type="GeneID" id="118411387"/>
<feature type="compositionally biased region" description="Low complexity" evidence="7">
    <location>
        <begin position="113"/>
        <end position="141"/>
    </location>
</feature>
<dbReference type="InterPro" id="IPR050550">
    <property type="entry name" value="SEC23_SEC24_subfamily"/>
</dbReference>